<comment type="caution">
    <text evidence="7">The sequence shown here is derived from an EMBL/GenBank/DDBJ whole genome shotgun (WGS) entry which is preliminary data.</text>
</comment>
<dbReference type="InterPro" id="IPR037925">
    <property type="entry name" value="FlgE/F/G-like"/>
</dbReference>
<dbReference type="Pfam" id="PF06429">
    <property type="entry name" value="Flg_bbr_C"/>
    <property type="match status" value="1"/>
</dbReference>
<evidence type="ECO:0000259" key="6">
    <source>
        <dbReference type="Pfam" id="PF06429"/>
    </source>
</evidence>
<keyword evidence="3 4" id="KW-0975">Bacterial flagellum</keyword>
<dbReference type="PANTHER" id="PTHR30435">
    <property type="entry name" value="FLAGELLAR PROTEIN"/>
    <property type="match status" value="1"/>
</dbReference>
<evidence type="ECO:0000259" key="5">
    <source>
        <dbReference type="Pfam" id="PF00460"/>
    </source>
</evidence>
<dbReference type="EMBL" id="JAMD01000002">
    <property type="protein sequence ID" value="KEJ97163.1"/>
    <property type="molecule type" value="Genomic_DNA"/>
</dbReference>
<dbReference type="GO" id="GO:0009424">
    <property type="term" value="C:bacterial-type flagellum hook"/>
    <property type="evidence" value="ECO:0007669"/>
    <property type="project" value="TreeGrafter"/>
</dbReference>
<dbReference type="Gene3D" id="2.60.98.20">
    <property type="entry name" value="Flagellar hook protein FlgE"/>
    <property type="match status" value="1"/>
</dbReference>
<evidence type="ECO:0000313" key="7">
    <source>
        <dbReference type="EMBL" id="KEJ97163.1"/>
    </source>
</evidence>
<keyword evidence="7" id="KW-0969">Cilium</keyword>
<proteinExistence type="inferred from homology"/>
<dbReference type="InterPro" id="IPR020013">
    <property type="entry name" value="Flagellar_FlgE/F/G"/>
</dbReference>
<dbReference type="InterPro" id="IPR010930">
    <property type="entry name" value="Flg_bb/hook_C_dom"/>
</dbReference>
<dbReference type="InterPro" id="IPR001444">
    <property type="entry name" value="Flag_bb_rod_N"/>
</dbReference>
<sequence>MTISSSLNAGIAGLQSNATRLGSISDNIANASTFGYKRVVTDFNSLVLSNSGVSYTAGGVRASSQRLISESGSLVSTSNATDLAVRGRGMLPVASRSSVLAGDGNAKMMLTTTGSFRIDEDGYLASESGLLLMGWPANIDGSFPSFPRDTSDGLEPIQFSLNLKGDPTTQVTMGLNLPATSTIAGSDGETQNLSVEYFDNLGTSQSIALEFIPTVPATGSSNEWTVIMRDSAQDDAVIGEYVINFNDTRADGGTIASVTTVTGGPYDPATGELIVDVASGPISIDIGEVGDNQGVVQLSDTFAPISVVKDGSPVGNMISVEVDPNGYVKAIFDTGVTSVLYQIPLVDMPNPGGLISLDSQTYKPSVESGPLFLWDAGDGPTGDLKSYAREESTVDVATELTEMIRTQRAYSSNAKVIQTVELSLAIETDLPVEISSCVFVRLLLMDFRVCSATIALLFVLMLDMNMFLKS</sequence>
<dbReference type="PROSITE" id="PS00588">
    <property type="entry name" value="FLAGELLA_BB_ROD"/>
    <property type="match status" value="1"/>
</dbReference>
<keyword evidence="7" id="KW-0966">Cell projection</keyword>
<evidence type="ECO:0000256" key="4">
    <source>
        <dbReference type="RuleBase" id="RU362116"/>
    </source>
</evidence>
<dbReference type="PANTHER" id="PTHR30435:SF1">
    <property type="entry name" value="FLAGELLAR HOOK PROTEIN FLGE"/>
    <property type="match status" value="1"/>
</dbReference>
<comment type="function">
    <text evidence="4">A flexible structure which links the flagellar filament to the drive apparatus in the basal body.</text>
</comment>
<accession>A0A073J3I3</accession>
<dbReference type="GO" id="GO:0071978">
    <property type="term" value="P:bacterial-type flagellum-dependent swarming motility"/>
    <property type="evidence" value="ECO:0007669"/>
    <property type="project" value="TreeGrafter"/>
</dbReference>
<evidence type="ECO:0000256" key="3">
    <source>
        <dbReference type="ARBA" id="ARBA00023143"/>
    </source>
</evidence>
<dbReference type="GO" id="GO:0005829">
    <property type="term" value="C:cytosol"/>
    <property type="evidence" value="ECO:0007669"/>
    <property type="project" value="TreeGrafter"/>
</dbReference>
<evidence type="ECO:0000256" key="2">
    <source>
        <dbReference type="ARBA" id="ARBA00009677"/>
    </source>
</evidence>
<dbReference type="AlphaFoldDB" id="A0A073J3I3"/>
<dbReference type="InterPro" id="IPR019776">
    <property type="entry name" value="Flagellar_basal_body_rod_CS"/>
</dbReference>
<comment type="subcellular location">
    <subcellularLocation>
        <location evidence="1 4">Bacterial flagellum basal body</location>
    </subcellularLocation>
</comment>
<keyword evidence="8" id="KW-1185">Reference proteome</keyword>
<comment type="similarity">
    <text evidence="2 4">Belongs to the flagella basal body rod proteins family.</text>
</comment>
<protein>
    <recommendedName>
        <fullName evidence="4">Flagellar hook protein FlgE</fullName>
    </recommendedName>
</protein>
<organism evidence="7 8">
    <name type="scientific">Pseudosulfitobacter pseudonitzschiae</name>
    <dbReference type="NCBI Taxonomy" id="1402135"/>
    <lineage>
        <taxon>Bacteria</taxon>
        <taxon>Pseudomonadati</taxon>
        <taxon>Pseudomonadota</taxon>
        <taxon>Alphaproteobacteria</taxon>
        <taxon>Rhodobacterales</taxon>
        <taxon>Roseobacteraceae</taxon>
        <taxon>Pseudosulfitobacter</taxon>
    </lineage>
</organism>
<name>A0A073J3I3_9RHOB</name>
<gene>
    <name evidence="7" type="ORF">SUH3_10330</name>
</gene>
<dbReference type="Proteomes" id="UP000027746">
    <property type="component" value="Unassembled WGS sequence"/>
</dbReference>
<feature type="domain" description="Flagellar basal-body/hook protein C-terminal" evidence="6">
    <location>
        <begin position="390"/>
        <end position="421"/>
    </location>
</feature>
<keyword evidence="7" id="KW-0282">Flagellum</keyword>
<dbReference type="NCBIfam" id="TIGR03506">
    <property type="entry name" value="FlgEFG_subfam"/>
    <property type="match status" value="1"/>
</dbReference>
<dbReference type="GO" id="GO:0009425">
    <property type="term" value="C:bacterial-type flagellum basal body"/>
    <property type="evidence" value="ECO:0007669"/>
    <property type="project" value="UniProtKB-SubCell"/>
</dbReference>
<dbReference type="Pfam" id="PF00460">
    <property type="entry name" value="Flg_bb_rod"/>
    <property type="match status" value="1"/>
</dbReference>
<dbReference type="InterPro" id="IPR037058">
    <property type="entry name" value="Falgellar_hook_FlgE_sf"/>
</dbReference>
<evidence type="ECO:0000313" key="8">
    <source>
        <dbReference type="Proteomes" id="UP000027746"/>
    </source>
</evidence>
<dbReference type="SUPFAM" id="SSF117143">
    <property type="entry name" value="Flagellar hook protein flgE"/>
    <property type="match status" value="1"/>
</dbReference>
<evidence type="ECO:0000256" key="1">
    <source>
        <dbReference type="ARBA" id="ARBA00004117"/>
    </source>
</evidence>
<reference evidence="7 8" key="1">
    <citation type="submission" date="2014-01" db="EMBL/GenBank/DDBJ databases">
        <title>Sulfitobacter sp. H3 (MCCC 1A00686) Genome Sequencing.</title>
        <authorList>
            <person name="Lai Q."/>
            <person name="Hong Z."/>
        </authorList>
    </citation>
    <scope>NUCLEOTIDE SEQUENCE [LARGE SCALE GENOMIC DNA]</scope>
    <source>
        <strain evidence="7 8">H3</strain>
    </source>
</reference>
<feature type="domain" description="Flagellar basal body rod protein N-terminal" evidence="5">
    <location>
        <begin position="7"/>
        <end position="37"/>
    </location>
</feature>